<dbReference type="Pfam" id="PF00106">
    <property type="entry name" value="adh_short"/>
    <property type="match status" value="1"/>
</dbReference>
<evidence type="ECO:0000256" key="1">
    <source>
        <dbReference type="ARBA" id="ARBA00006484"/>
    </source>
</evidence>
<evidence type="ECO:0000256" key="2">
    <source>
        <dbReference type="RuleBase" id="RU000363"/>
    </source>
</evidence>
<name>A0A9J7AND2_9PROT</name>
<keyword evidence="5" id="KW-1185">Reference proteome</keyword>
<dbReference type="KEGG" id="naci:NUH88_16260"/>
<dbReference type="InterPro" id="IPR036291">
    <property type="entry name" value="NAD(P)-bd_dom_sf"/>
</dbReference>
<proteinExistence type="inferred from homology"/>
<dbReference type="Gene3D" id="3.40.50.720">
    <property type="entry name" value="NAD(P)-binding Rossmann-like Domain"/>
    <property type="match status" value="1"/>
</dbReference>
<reference evidence="4" key="1">
    <citation type="submission" date="2022-08" db="EMBL/GenBank/DDBJ databases">
        <title>Nisaea acidiphila sp. nov., isolated from a marine algal debris and emended description of the genus Nisaea Urios et al. 2008.</title>
        <authorList>
            <person name="Kwon K."/>
        </authorList>
    </citation>
    <scope>NUCLEOTIDE SEQUENCE</scope>
    <source>
        <strain evidence="4">MEBiC11861</strain>
    </source>
</reference>
<dbReference type="InterPro" id="IPR057326">
    <property type="entry name" value="KR_dom"/>
</dbReference>
<dbReference type="InterPro" id="IPR002347">
    <property type="entry name" value="SDR_fam"/>
</dbReference>
<dbReference type="PANTHER" id="PTHR42879:SF2">
    <property type="entry name" value="3-OXOACYL-[ACYL-CARRIER-PROTEIN] REDUCTASE FABG"/>
    <property type="match status" value="1"/>
</dbReference>
<dbReference type="PRINTS" id="PR00080">
    <property type="entry name" value="SDRFAMILY"/>
</dbReference>
<evidence type="ECO:0000313" key="5">
    <source>
        <dbReference type="Proteomes" id="UP001060336"/>
    </source>
</evidence>
<dbReference type="RefSeq" id="WP_257767445.1">
    <property type="nucleotide sequence ID" value="NZ_CP102480.1"/>
</dbReference>
<evidence type="ECO:0000313" key="4">
    <source>
        <dbReference type="EMBL" id="UUX48944.1"/>
    </source>
</evidence>
<dbReference type="PRINTS" id="PR00081">
    <property type="entry name" value="GDHRDH"/>
</dbReference>
<dbReference type="EMBL" id="CP102480">
    <property type="protein sequence ID" value="UUX48944.1"/>
    <property type="molecule type" value="Genomic_DNA"/>
</dbReference>
<dbReference type="SUPFAM" id="SSF51735">
    <property type="entry name" value="NAD(P)-binding Rossmann-fold domains"/>
    <property type="match status" value="1"/>
</dbReference>
<dbReference type="InterPro" id="IPR050259">
    <property type="entry name" value="SDR"/>
</dbReference>
<gene>
    <name evidence="4" type="ORF">NUH88_16260</name>
</gene>
<dbReference type="InterPro" id="IPR020904">
    <property type="entry name" value="Sc_DH/Rdtase_CS"/>
</dbReference>
<accession>A0A9J7AND2</accession>
<dbReference type="AlphaFoldDB" id="A0A9J7AND2"/>
<dbReference type="CDD" id="cd05233">
    <property type="entry name" value="SDR_c"/>
    <property type="match status" value="1"/>
</dbReference>
<dbReference type="PROSITE" id="PS00061">
    <property type="entry name" value="ADH_SHORT"/>
    <property type="match status" value="1"/>
</dbReference>
<evidence type="ECO:0000259" key="3">
    <source>
        <dbReference type="SMART" id="SM00822"/>
    </source>
</evidence>
<protein>
    <submittedName>
        <fullName evidence="4">SDR family NAD(P)-dependent oxidoreductase</fullName>
    </submittedName>
</protein>
<dbReference type="SMART" id="SM00822">
    <property type="entry name" value="PKS_KR"/>
    <property type="match status" value="1"/>
</dbReference>
<dbReference type="FunFam" id="3.40.50.720:FF:000084">
    <property type="entry name" value="Short-chain dehydrogenase reductase"/>
    <property type="match status" value="1"/>
</dbReference>
<organism evidence="4 5">
    <name type="scientific">Nisaea acidiphila</name>
    <dbReference type="NCBI Taxonomy" id="1862145"/>
    <lineage>
        <taxon>Bacteria</taxon>
        <taxon>Pseudomonadati</taxon>
        <taxon>Pseudomonadota</taxon>
        <taxon>Alphaproteobacteria</taxon>
        <taxon>Rhodospirillales</taxon>
        <taxon>Thalassobaculaceae</taxon>
        <taxon>Nisaea</taxon>
    </lineage>
</organism>
<comment type="similarity">
    <text evidence="1 2">Belongs to the short-chain dehydrogenases/reductases (SDR) family.</text>
</comment>
<sequence length="248" mass="25450">MSLDGKIALITGGGSGVGADMALHFAEAGARVVIAGRRIDALEVVARRHRAILPCVADVTDEQSVADLFEAAGPVDIVIANAGVAESAPFAKTSLEDWNRHLAVNLTGVFLTLRAGLQQMKGREWGRLIAVASTAGLKGYPYVAAYTAAKHGAVGLVRSVALEVARSGVTANAICPGFLDTEMTERSIANIVEKTGVSPEEARAKLAANNPQGRLIAPAEVSAAALWLCGPGSEGVNGEAVSISGGEI</sequence>
<dbReference type="PANTHER" id="PTHR42879">
    <property type="entry name" value="3-OXOACYL-(ACYL-CARRIER-PROTEIN) REDUCTASE"/>
    <property type="match status" value="1"/>
</dbReference>
<dbReference type="Proteomes" id="UP001060336">
    <property type="component" value="Chromosome"/>
</dbReference>
<dbReference type="GO" id="GO:0032787">
    <property type="term" value="P:monocarboxylic acid metabolic process"/>
    <property type="evidence" value="ECO:0007669"/>
    <property type="project" value="UniProtKB-ARBA"/>
</dbReference>
<feature type="domain" description="Ketoreductase" evidence="3">
    <location>
        <begin position="6"/>
        <end position="181"/>
    </location>
</feature>